<dbReference type="PANTHER" id="PTHR12035">
    <property type="entry name" value="SIALIC ACID BINDING IMMUNOGLOBULIN-LIKE LECTIN"/>
    <property type="match status" value="1"/>
</dbReference>
<dbReference type="FunFam" id="2.60.40.10:FF:000829">
    <property type="entry name" value="Sialic acid-binding Ig-like lectin 8"/>
    <property type="match status" value="1"/>
</dbReference>
<dbReference type="Pfam" id="PF07679">
    <property type="entry name" value="I-set"/>
    <property type="match status" value="1"/>
</dbReference>
<keyword evidence="3 14" id="KW-0732">Signal</keyword>
<dbReference type="InterPro" id="IPR013106">
    <property type="entry name" value="Ig_V-set"/>
</dbReference>
<keyword evidence="8" id="KW-1015">Disulfide bond</keyword>
<feature type="region of interest" description="Disordered" evidence="12">
    <location>
        <begin position="488"/>
        <end position="550"/>
    </location>
</feature>
<evidence type="ECO:0000313" key="17">
    <source>
        <dbReference type="RefSeq" id="XP_006868417.1"/>
    </source>
</evidence>
<dbReference type="InterPro" id="IPR013783">
    <property type="entry name" value="Ig-like_fold"/>
</dbReference>
<dbReference type="SMART" id="SM00409">
    <property type="entry name" value="IG"/>
    <property type="match status" value="3"/>
</dbReference>
<dbReference type="PROSITE" id="PS50835">
    <property type="entry name" value="IG_LIKE"/>
    <property type="match status" value="3"/>
</dbReference>
<keyword evidence="16" id="KW-1185">Reference proteome</keyword>
<dbReference type="InterPro" id="IPR003598">
    <property type="entry name" value="Ig_sub2"/>
</dbReference>
<dbReference type="AlphaFoldDB" id="A0A9B0TQF5"/>
<accession>A0A9B0TQF5</accession>
<dbReference type="InterPro" id="IPR007110">
    <property type="entry name" value="Ig-like_dom"/>
</dbReference>
<comment type="similarity">
    <text evidence="11">Belongs to the immunoglobulin superfamily. SIGLEC (sialic acid binding Ig-like lectin) family.</text>
</comment>
<feature type="domain" description="Ig-like" evidence="15">
    <location>
        <begin position="144"/>
        <end position="227"/>
    </location>
</feature>
<feature type="domain" description="Ig-like" evidence="15">
    <location>
        <begin position="234"/>
        <end position="329"/>
    </location>
</feature>
<evidence type="ECO:0000256" key="9">
    <source>
        <dbReference type="ARBA" id="ARBA00023180"/>
    </source>
</evidence>
<keyword evidence="6 13" id="KW-1133">Transmembrane helix</keyword>
<keyword evidence="2 13" id="KW-0812">Transmembrane</keyword>
<dbReference type="RefSeq" id="XP_006868417.1">
    <property type="nucleotide sequence ID" value="XM_006868355.1"/>
</dbReference>
<keyword evidence="5" id="KW-0130">Cell adhesion</keyword>
<dbReference type="InterPro" id="IPR013098">
    <property type="entry name" value="Ig_I-set"/>
</dbReference>
<dbReference type="Pfam" id="PF07686">
    <property type="entry name" value="V-set"/>
    <property type="match status" value="1"/>
</dbReference>
<name>A0A9B0TQF5_CHRAS</name>
<dbReference type="GeneID" id="102812309"/>
<evidence type="ECO:0000313" key="16">
    <source>
        <dbReference type="Proteomes" id="UP000504623"/>
    </source>
</evidence>
<dbReference type="SMART" id="SM00408">
    <property type="entry name" value="IGc2"/>
    <property type="match status" value="1"/>
</dbReference>
<dbReference type="PANTHER" id="PTHR12035:SF125">
    <property type="entry name" value="SIALIC ACID-BINDING IG-LIKE LECTIN 5"/>
    <property type="match status" value="1"/>
</dbReference>
<dbReference type="InterPro" id="IPR036179">
    <property type="entry name" value="Ig-like_dom_sf"/>
</dbReference>
<proteinExistence type="inferred from homology"/>
<feature type="chain" id="PRO_5039688891" evidence="14">
    <location>
        <begin position="17"/>
        <end position="550"/>
    </location>
</feature>
<dbReference type="GO" id="GO:0033691">
    <property type="term" value="F:sialic acid binding"/>
    <property type="evidence" value="ECO:0007669"/>
    <property type="project" value="TreeGrafter"/>
</dbReference>
<organism evidence="16 17">
    <name type="scientific">Chrysochloris asiatica</name>
    <name type="common">Cape golden mole</name>
    <dbReference type="NCBI Taxonomy" id="185453"/>
    <lineage>
        <taxon>Eukaryota</taxon>
        <taxon>Metazoa</taxon>
        <taxon>Chordata</taxon>
        <taxon>Craniata</taxon>
        <taxon>Vertebrata</taxon>
        <taxon>Euteleostomi</taxon>
        <taxon>Mammalia</taxon>
        <taxon>Eutheria</taxon>
        <taxon>Afrotheria</taxon>
        <taxon>Chrysochloridae</taxon>
        <taxon>Chrysochlorinae</taxon>
        <taxon>Chrysochloris</taxon>
    </lineage>
</organism>
<keyword evidence="7 13" id="KW-0472">Membrane</keyword>
<evidence type="ECO:0000256" key="14">
    <source>
        <dbReference type="SAM" id="SignalP"/>
    </source>
</evidence>
<evidence type="ECO:0000259" key="15">
    <source>
        <dbReference type="PROSITE" id="PS50835"/>
    </source>
</evidence>
<feature type="transmembrane region" description="Helical" evidence="13">
    <location>
        <begin position="435"/>
        <end position="461"/>
    </location>
</feature>
<reference evidence="17" key="1">
    <citation type="submission" date="2025-08" db="UniProtKB">
        <authorList>
            <consortium name="RefSeq"/>
        </authorList>
    </citation>
    <scope>IDENTIFICATION</scope>
    <source>
        <tissue evidence="17">Spleen</tissue>
    </source>
</reference>
<evidence type="ECO:0000256" key="6">
    <source>
        <dbReference type="ARBA" id="ARBA00022989"/>
    </source>
</evidence>
<evidence type="ECO:0000256" key="7">
    <source>
        <dbReference type="ARBA" id="ARBA00023136"/>
    </source>
</evidence>
<gene>
    <name evidence="17" type="primary">SIGLEC5</name>
</gene>
<evidence type="ECO:0000256" key="1">
    <source>
        <dbReference type="ARBA" id="ARBA00004479"/>
    </source>
</evidence>
<dbReference type="GO" id="GO:0007155">
    <property type="term" value="P:cell adhesion"/>
    <property type="evidence" value="ECO:0007669"/>
    <property type="project" value="UniProtKB-KW"/>
</dbReference>
<evidence type="ECO:0000256" key="5">
    <source>
        <dbReference type="ARBA" id="ARBA00022889"/>
    </source>
</evidence>
<dbReference type="GO" id="GO:0005886">
    <property type="term" value="C:plasma membrane"/>
    <property type="evidence" value="ECO:0007669"/>
    <property type="project" value="TreeGrafter"/>
</dbReference>
<keyword evidence="4" id="KW-0430">Lectin</keyword>
<evidence type="ECO:0000256" key="13">
    <source>
        <dbReference type="SAM" id="Phobius"/>
    </source>
</evidence>
<sequence length="550" mass="61725">MLVLLLLALLWRGSLQDKEYKLQVLTSVRVQEGLCVTVPCNFSYPWEDSFPSGKLYIFWFEDGANIYRDPPVATNKQEQTVKTETRRRFRFLGDPSTNDCSLSITDARKSDTGIYFLRVERGLKVRYNYKDKLHLRVTDFREKPNIYIPELLESGRPTNLTCSLPGYCDGGRPLTFSWTGGALSRQDPSTLQSSVLTLIPRPQDHGTYLTCLVKHQRPWLVTKTTIQLNVSYAPKNLTVFFQNGTDLEVMGNTSSLSILEGQSLRLMCVAESQPPAELIWFQGSRALNASSFLNKVDLELHQVRIENEGEFTCRAKNRLGSQNVSLSLSVLYPLQLLGPSCSWDAKILHCNCSVQAWPASSLNWWIGDRLIKGNSSNDSLMVTTSFTRPWINSSLSLHTELSSVLRLCCEAQNDHEHKRITVLLLPVKSASRAEVVLGALGGAGTMALLSLCLCLGVFFIVKVRRKQAAEKSGITDDEDPVMDTVTWSHRQKSWPENPPEQESPSGVTPPLPEELELHYASLTFHGTMPQEPKDQTATSTTEYSEIKTSK</sequence>
<evidence type="ECO:0000256" key="12">
    <source>
        <dbReference type="SAM" id="MobiDB-lite"/>
    </source>
</evidence>
<evidence type="ECO:0000256" key="4">
    <source>
        <dbReference type="ARBA" id="ARBA00022734"/>
    </source>
</evidence>
<evidence type="ECO:0000256" key="10">
    <source>
        <dbReference type="ARBA" id="ARBA00023319"/>
    </source>
</evidence>
<dbReference type="InterPro" id="IPR051036">
    <property type="entry name" value="SIGLEC"/>
</dbReference>
<dbReference type="Proteomes" id="UP000504623">
    <property type="component" value="Unplaced"/>
</dbReference>
<dbReference type="InterPro" id="IPR003599">
    <property type="entry name" value="Ig_sub"/>
</dbReference>
<evidence type="ECO:0000256" key="8">
    <source>
        <dbReference type="ARBA" id="ARBA00023157"/>
    </source>
</evidence>
<dbReference type="SUPFAM" id="SSF48726">
    <property type="entry name" value="Immunoglobulin"/>
    <property type="match status" value="3"/>
</dbReference>
<evidence type="ECO:0000256" key="3">
    <source>
        <dbReference type="ARBA" id="ARBA00022729"/>
    </source>
</evidence>
<keyword evidence="10" id="KW-0393">Immunoglobulin domain</keyword>
<dbReference type="GO" id="GO:0030246">
    <property type="term" value="F:carbohydrate binding"/>
    <property type="evidence" value="ECO:0007669"/>
    <property type="project" value="UniProtKB-KW"/>
</dbReference>
<evidence type="ECO:0000256" key="11">
    <source>
        <dbReference type="ARBA" id="ARBA00038361"/>
    </source>
</evidence>
<protein>
    <submittedName>
        <fullName evidence="17">Sialic acid-binding Ig-like lectin 5</fullName>
    </submittedName>
</protein>
<dbReference type="OrthoDB" id="10012075at2759"/>
<feature type="domain" description="Ig-like" evidence="15">
    <location>
        <begin position="18"/>
        <end position="115"/>
    </location>
</feature>
<keyword evidence="9" id="KW-0325">Glycoprotein</keyword>
<evidence type="ECO:0000256" key="2">
    <source>
        <dbReference type="ARBA" id="ARBA00022692"/>
    </source>
</evidence>
<feature type="signal peptide" evidence="14">
    <location>
        <begin position="1"/>
        <end position="16"/>
    </location>
</feature>
<dbReference type="CTD" id="8778"/>
<dbReference type="Gene3D" id="2.60.40.10">
    <property type="entry name" value="Immunoglobulins"/>
    <property type="match status" value="3"/>
</dbReference>
<comment type="subcellular location">
    <subcellularLocation>
        <location evidence="1">Membrane</location>
        <topology evidence="1">Single-pass type I membrane protein</topology>
    </subcellularLocation>
</comment>